<dbReference type="WBParaSite" id="TMUE_3000012351.1">
    <property type="protein sequence ID" value="TMUE_3000012351.1"/>
    <property type="gene ID" value="WBGene00301542"/>
</dbReference>
<feature type="compositionally biased region" description="Low complexity" evidence="1">
    <location>
        <begin position="1"/>
        <end position="11"/>
    </location>
</feature>
<keyword evidence="2" id="KW-1185">Reference proteome</keyword>
<reference evidence="3" key="3">
    <citation type="submission" date="2019-12" db="UniProtKB">
        <authorList>
            <consortium name="WormBaseParasite"/>
        </authorList>
    </citation>
    <scope>IDENTIFICATION</scope>
</reference>
<reference evidence="2" key="1">
    <citation type="submission" date="2013-11" db="EMBL/GenBank/DDBJ databases">
        <authorList>
            <person name="Aslett M."/>
        </authorList>
    </citation>
    <scope>NUCLEOTIDE SEQUENCE [LARGE SCALE GENOMIC DNA]</scope>
    <source>
        <strain evidence="2">Edinburgh</strain>
    </source>
</reference>
<evidence type="ECO:0000313" key="3">
    <source>
        <dbReference type="WBParaSite" id="TMUE_3000012351.1"/>
    </source>
</evidence>
<dbReference type="AlphaFoldDB" id="A0A5S6QY83"/>
<sequence>MAVQASLSDESISIEEEDENHEEEFANLTELPEDVPLQVEQIMADFANLQTEMRLLLDQTYQLKSNFVMQNSYQHLAEHFERLANSFPFAYSTQIILRYFELTMSRLAEDRFNAEYAFDELLDGIRELIAFAKKSLSSARDKLLEATITHVALFAKQAVDTDTNPAVTEALEQVTAKAEDKVDQELTEFLELSNTLQLVEEMRTSYVYQLLETMLDYENSQVQTITECLNAISKVELQ</sequence>
<proteinExistence type="predicted"/>
<evidence type="ECO:0000256" key="1">
    <source>
        <dbReference type="SAM" id="MobiDB-lite"/>
    </source>
</evidence>
<dbReference type="WBParaSite" id="TMUE_3000012351.2">
    <property type="protein sequence ID" value="TMUE_3000012351.2"/>
    <property type="gene ID" value="WBGene00301542"/>
</dbReference>
<dbReference type="Proteomes" id="UP000046395">
    <property type="component" value="Unassembled WGS sequence"/>
</dbReference>
<feature type="compositionally biased region" description="Acidic residues" evidence="1">
    <location>
        <begin position="12"/>
        <end position="22"/>
    </location>
</feature>
<reference evidence="2" key="2">
    <citation type="submission" date="2014-03" db="EMBL/GenBank/DDBJ databases">
        <title>The whipworm genome and dual-species transcriptomics of an intimate host-pathogen interaction.</title>
        <authorList>
            <person name="Foth B.J."/>
            <person name="Tsai I.J."/>
            <person name="Reid A.J."/>
            <person name="Bancroft A.J."/>
            <person name="Nichol S."/>
            <person name="Tracey A."/>
            <person name="Holroyd N."/>
            <person name="Cotton J.A."/>
            <person name="Stanley E.J."/>
            <person name="Zarowiecki M."/>
            <person name="Liu J.Z."/>
            <person name="Huckvale T."/>
            <person name="Cooper P.J."/>
            <person name="Grencis R.K."/>
            <person name="Berriman M."/>
        </authorList>
    </citation>
    <scope>NUCLEOTIDE SEQUENCE [LARGE SCALE GENOMIC DNA]</scope>
    <source>
        <strain evidence="2">Edinburgh</strain>
    </source>
</reference>
<feature type="region of interest" description="Disordered" evidence="1">
    <location>
        <begin position="1"/>
        <end position="22"/>
    </location>
</feature>
<accession>A0A5S6QY83</accession>
<organism evidence="2 3">
    <name type="scientific">Trichuris muris</name>
    <name type="common">Mouse whipworm</name>
    <dbReference type="NCBI Taxonomy" id="70415"/>
    <lineage>
        <taxon>Eukaryota</taxon>
        <taxon>Metazoa</taxon>
        <taxon>Ecdysozoa</taxon>
        <taxon>Nematoda</taxon>
        <taxon>Enoplea</taxon>
        <taxon>Dorylaimia</taxon>
        <taxon>Trichinellida</taxon>
        <taxon>Trichuridae</taxon>
        <taxon>Trichuris</taxon>
    </lineage>
</organism>
<evidence type="ECO:0000313" key="2">
    <source>
        <dbReference type="Proteomes" id="UP000046395"/>
    </source>
</evidence>
<protein>
    <submittedName>
        <fullName evidence="3">DUF47 family protein</fullName>
    </submittedName>
</protein>
<name>A0A5S6QY83_TRIMR</name>